<name>A0A1H6F7N1_9GAMM</name>
<dbReference type="PANTHER" id="PTHR30557:SF1">
    <property type="entry name" value="PHOSPHOMETHYLPYRIMIDINE SYNTHASE, CHLOROPLASTIC"/>
    <property type="match status" value="1"/>
</dbReference>
<keyword evidence="2" id="KW-1185">Reference proteome</keyword>
<dbReference type="InterPro" id="IPR002817">
    <property type="entry name" value="ThiC/BzaA/B"/>
</dbReference>
<dbReference type="GO" id="GO:0051536">
    <property type="term" value="F:iron-sulfur cluster binding"/>
    <property type="evidence" value="ECO:0007669"/>
    <property type="project" value="InterPro"/>
</dbReference>
<sequence length="51" mass="5843">MCGPHFCSMKISRDVQEYAKNKGIKDIEVAVESGMQEKSEEFKQKGSEIYQ</sequence>
<gene>
    <name evidence="1" type="primary">thiC_1</name>
    <name evidence="1" type="ORF">MBHS_01408</name>
</gene>
<dbReference type="EC" id="4.1.99.17" evidence="1"/>
<accession>A0A1H6F7N1</accession>
<dbReference type="Proteomes" id="UP000236724">
    <property type="component" value="Unassembled WGS sequence"/>
</dbReference>
<proteinExistence type="predicted"/>
<dbReference type="PANTHER" id="PTHR30557">
    <property type="entry name" value="THIAMINE BIOSYNTHESIS PROTEIN THIC"/>
    <property type="match status" value="1"/>
</dbReference>
<keyword evidence="1" id="KW-0456">Lyase</keyword>
<dbReference type="EMBL" id="FMSV02000355">
    <property type="protein sequence ID" value="SEH05553.1"/>
    <property type="molecule type" value="Genomic_DNA"/>
</dbReference>
<protein>
    <submittedName>
        <fullName evidence="1">Phosphomethylpyrimidine synthase</fullName>
        <ecNumber evidence="1">4.1.99.17</ecNumber>
    </submittedName>
</protein>
<dbReference type="AlphaFoldDB" id="A0A1H6F7N1"/>
<dbReference type="GO" id="GO:0070284">
    <property type="term" value="F:phosphomethylpyrimidine synthase activity"/>
    <property type="evidence" value="ECO:0007669"/>
    <property type="project" value="UniProtKB-EC"/>
</dbReference>
<dbReference type="GO" id="GO:0009228">
    <property type="term" value="P:thiamine biosynthetic process"/>
    <property type="evidence" value="ECO:0007669"/>
    <property type="project" value="InterPro"/>
</dbReference>
<reference evidence="1 2" key="1">
    <citation type="submission" date="2016-10" db="EMBL/GenBank/DDBJ databases">
        <authorList>
            <person name="de Groot N.N."/>
        </authorList>
    </citation>
    <scope>NUCLEOTIDE SEQUENCE [LARGE SCALE GENOMIC DNA]</scope>
    <source>
        <strain evidence="1">MBHS1</strain>
    </source>
</reference>
<organism evidence="1 2">
    <name type="scientific">Candidatus Venteria ishoeyi</name>
    <dbReference type="NCBI Taxonomy" id="1899563"/>
    <lineage>
        <taxon>Bacteria</taxon>
        <taxon>Pseudomonadati</taxon>
        <taxon>Pseudomonadota</taxon>
        <taxon>Gammaproteobacteria</taxon>
        <taxon>Thiotrichales</taxon>
        <taxon>Thiotrichaceae</taxon>
        <taxon>Venteria</taxon>
    </lineage>
</organism>
<evidence type="ECO:0000313" key="1">
    <source>
        <dbReference type="EMBL" id="SEH05553.1"/>
    </source>
</evidence>
<dbReference type="GO" id="GO:0005829">
    <property type="term" value="C:cytosol"/>
    <property type="evidence" value="ECO:0007669"/>
    <property type="project" value="TreeGrafter"/>
</dbReference>
<evidence type="ECO:0000313" key="2">
    <source>
        <dbReference type="Proteomes" id="UP000236724"/>
    </source>
</evidence>